<gene>
    <name evidence="2" type="ORF">DC041_0002609</name>
</gene>
<dbReference type="EMBL" id="QMKO01001994">
    <property type="protein sequence ID" value="RTG85331.1"/>
    <property type="molecule type" value="Genomic_DNA"/>
</dbReference>
<protein>
    <submittedName>
        <fullName evidence="2">Coiled-coil domain-containing protein 12</fullName>
    </submittedName>
</protein>
<evidence type="ECO:0000313" key="3">
    <source>
        <dbReference type="Proteomes" id="UP000290809"/>
    </source>
</evidence>
<dbReference type="AlphaFoldDB" id="A0A430QCB1"/>
<name>A0A430QCB1_SCHBO</name>
<sequence>MTTLDNIDQEPEHGSDELVLSENKENKTSDNHETDQSIGHMRDEALRRKERLKQLRMKNASHKSIIHLNNSDNGELPKPIFRNYKPQSEELKDGELPAGKPVDLNKHIIAQLEAADAPVIVDEVNLASLAPRKPDWDLKRGVEKKLRKLERRTQRAIAELIRKFSSFALFFSHLSNIISKELKLWDSKSHLIWDRLFSMNIKLTQNNYPNCFMVIKITLDDINHLYYFSPKITDAFSLLLFTPIGERLLETSVDYTETYANHPKSIE</sequence>
<evidence type="ECO:0000256" key="1">
    <source>
        <dbReference type="SAM" id="MobiDB-lite"/>
    </source>
</evidence>
<accession>A0A430QCB1</accession>
<dbReference type="Proteomes" id="UP000290809">
    <property type="component" value="Unassembled WGS sequence"/>
</dbReference>
<keyword evidence="3" id="KW-1185">Reference proteome</keyword>
<comment type="caution">
    <text evidence="2">The sequence shown here is derived from an EMBL/GenBank/DDBJ whole genome shotgun (WGS) entry which is preliminary data.</text>
</comment>
<evidence type="ECO:0000313" key="2">
    <source>
        <dbReference type="EMBL" id="RTG85331.1"/>
    </source>
</evidence>
<organism evidence="2 3">
    <name type="scientific">Schistosoma bovis</name>
    <name type="common">Blood fluke</name>
    <dbReference type="NCBI Taxonomy" id="6184"/>
    <lineage>
        <taxon>Eukaryota</taxon>
        <taxon>Metazoa</taxon>
        <taxon>Spiralia</taxon>
        <taxon>Lophotrochozoa</taxon>
        <taxon>Platyhelminthes</taxon>
        <taxon>Trematoda</taxon>
        <taxon>Digenea</taxon>
        <taxon>Strigeidida</taxon>
        <taxon>Schistosomatoidea</taxon>
        <taxon>Schistosomatidae</taxon>
        <taxon>Schistosoma</taxon>
    </lineage>
</organism>
<feature type="compositionally biased region" description="Basic and acidic residues" evidence="1">
    <location>
        <begin position="10"/>
        <end position="47"/>
    </location>
</feature>
<dbReference type="PANTHER" id="PTHR31551">
    <property type="entry name" value="PRE-MRNA-SPLICING FACTOR CWF18"/>
    <property type="match status" value="1"/>
</dbReference>
<dbReference type="PANTHER" id="PTHR31551:SF1">
    <property type="entry name" value="COILED-COIL DOMAIN-CONTAINING PROTEIN 12"/>
    <property type="match status" value="1"/>
</dbReference>
<reference evidence="2 3" key="1">
    <citation type="journal article" date="2019" name="PLoS Pathog.">
        <title>Genome sequence of the bovine parasite Schistosoma bovis Tanzania.</title>
        <authorList>
            <person name="Oey H."/>
            <person name="Zakrzewski M."/>
            <person name="Gobert G."/>
            <person name="Gravermann K."/>
            <person name="Stoye J."/>
            <person name="Jones M."/>
            <person name="Mcmanus D."/>
            <person name="Krause L."/>
        </authorList>
    </citation>
    <scope>NUCLEOTIDE SEQUENCE [LARGE SCALE GENOMIC DNA]</scope>
    <source>
        <strain evidence="2 3">TAN1997</strain>
    </source>
</reference>
<dbReference type="Pfam" id="PF08315">
    <property type="entry name" value="cwf18"/>
    <property type="match status" value="1"/>
</dbReference>
<dbReference type="GO" id="GO:0071014">
    <property type="term" value="C:post-mRNA release spliceosomal complex"/>
    <property type="evidence" value="ECO:0007669"/>
    <property type="project" value="TreeGrafter"/>
</dbReference>
<dbReference type="GO" id="GO:0005684">
    <property type="term" value="C:U2-type spliceosomal complex"/>
    <property type="evidence" value="ECO:0007669"/>
    <property type="project" value="TreeGrafter"/>
</dbReference>
<dbReference type="STRING" id="6184.A0A430QCB1"/>
<dbReference type="InterPro" id="IPR013169">
    <property type="entry name" value="mRNA_splic_Cwf18-like"/>
</dbReference>
<proteinExistence type="predicted"/>
<feature type="region of interest" description="Disordered" evidence="1">
    <location>
        <begin position="1"/>
        <end position="47"/>
    </location>
</feature>